<dbReference type="AlphaFoldDB" id="A0A158JU67"/>
<accession>A0A158JU67</accession>
<protein>
    <submittedName>
        <fullName evidence="2">Inner membrane protein</fullName>
    </submittedName>
</protein>
<evidence type="ECO:0000259" key="1">
    <source>
        <dbReference type="Pfam" id="PF06048"/>
    </source>
</evidence>
<proteinExistence type="predicted"/>
<dbReference type="Proteomes" id="UP000054770">
    <property type="component" value="Unassembled WGS sequence"/>
</dbReference>
<gene>
    <name evidence="2" type="ORF">AWB68_04267</name>
</gene>
<organism evidence="2 3">
    <name type="scientific">Caballeronia choica</name>
    <dbReference type="NCBI Taxonomy" id="326476"/>
    <lineage>
        <taxon>Bacteria</taxon>
        <taxon>Pseudomonadati</taxon>
        <taxon>Pseudomonadota</taxon>
        <taxon>Betaproteobacteria</taxon>
        <taxon>Burkholderiales</taxon>
        <taxon>Burkholderiaceae</taxon>
        <taxon>Caballeronia</taxon>
    </lineage>
</organism>
<name>A0A158JU67_9BURK</name>
<sequence length="510" mass="54909">MSRSKDAEYGRLLEIRSPSGHWKKWAMPMAMLASDGSEARAVLLGAGLTFDYLHNRNGVLQYIASQTPERTMRAATATGWHDGAFVLPARVIGADDIWFQTMGRVAPYACAGTMDGWRELAALASGNPLLMLGIMTAFAGPLLKPLGMSGAALHLFGDSSIGKTTVLRGGASVWGGEQFPRTWRATANGLEGAGLIHSDTLLPLDEIGEIDSRQLYEIAYALVNGTGKSRANRYGEARQAARWRVFVLSTGETTLTARMSAGGITAKAGQEMRFLDVPCEATWGLFDTLHGRTSGGALSDEIRELAGSHYGHAGPLFVESLARELATGLELSALLRPVLEKFGALDGQHRRAAQTFAVCALAGELAIRWGVVPWTAGEPTEAAVRAFNLWRGRRQDSAQGSEHAAILRAVADYIERHGDSRFSNIDGSGEMIRDRAGYWKHDGESRLYLFTSGGLEDATKGFDFSRVKAALDQAGALAKETGRLTKTTRKPDGTLAKLYHVSPDALPSGE</sequence>
<reference evidence="2" key="1">
    <citation type="submission" date="2016-01" db="EMBL/GenBank/DDBJ databases">
        <authorList>
            <person name="Peeters C."/>
        </authorList>
    </citation>
    <scope>NUCLEOTIDE SEQUENCE [LARGE SCALE GENOMIC DNA]</scope>
    <source>
        <strain evidence="2">LMG 22940</strain>
    </source>
</reference>
<dbReference type="EMBL" id="FCON02000049">
    <property type="protein sequence ID" value="SAL72386.1"/>
    <property type="molecule type" value="Genomic_DNA"/>
</dbReference>
<feature type="domain" description="DUF927" evidence="1">
    <location>
        <begin position="4"/>
        <end position="241"/>
    </location>
</feature>
<evidence type="ECO:0000313" key="3">
    <source>
        <dbReference type="Proteomes" id="UP000054770"/>
    </source>
</evidence>
<dbReference type="OrthoDB" id="784829at2"/>
<evidence type="ECO:0000313" key="2">
    <source>
        <dbReference type="EMBL" id="SAL72386.1"/>
    </source>
</evidence>
<dbReference type="Pfam" id="PF06048">
    <property type="entry name" value="DUF927"/>
    <property type="match status" value="1"/>
</dbReference>
<keyword evidence="3" id="KW-1185">Reference proteome</keyword>
<comment type="caution">
    <text evidence="2">The sequence shown here is derived from an EMBL/GenBank/DDBJ whole genome shotgun (WGS) entry which is preliminary data.</text>
</comment>
<dbReference type="RefSeq" id="WP_087646346.1">
    <property type="nucleotide sequence ID" value="NZ_FCON02000049.1"/>
</dbReference>
<dbReference type="InterPro" id="IPR009270">
    <property type="entry name" value="DUF927"/>
</dbReference>